<dbReference type="InterPro" id="IPR001128">
    <property type="entry name" value="Cyt_P450"/>
</dbReference>
<organism evidence="9 10">
    <name type="scientific">Lasiosphaeria hispida</name>
    <dbReference type="NCBI Taxonomy" id="260671"/>
    <lineage>
        <taxon>Eukaryota</taxon>
        <taxon>Fungi</taxon>
        <taxon>Dikarya</taxon>
        <taxon>Ascomycota</taxon>
        <taxon>Pezizomycotina</taxon>
        <taxon>Sordariomycetes</taxon>
        <taxon>Sordariomycetidae</taxon>
        <taxon>Sordariales</taxon>
        <taxon>Lasiosphaeriaceae</taxon>
        <taxon>Lasiosphaeria</taxon>
    </lineage>
</organism>
<dbReference type="InterPro" id="IPR036396">
    <property type="entry name" value="Cyt_P450_sf"/>
</dbReference>
<dbReference type="PANTHER" id="PTHR24304">
    <property type="entry name" value="CYTOCHROME P450 FAMILY 7"/>
    <property type="match status" value="1"/>
</dbReference>
<keyword evidence="8" id="KW-0812">Transmembrane</keyword>
<keyword evidence="3 7" id="KW-0349">Heme</keyword>
<dbReference type="InterPro" id="IPR050529">
    <property type="entry name" value="CYP450_sterol_14alpha_dmase"/>
</dbReference>
<dbReference type="Pfam" id="PF00067">
    <property type="entry name" value="p450"/>
    <property type="match status" value="1"/>
</dbReference>
<evidence type="ECO:0000256" key="2">
    <source>
        <dbReference type="ARBA" id="ARBA00010617"/>
    </source>
</evidence>
<dbReference type="GO" id="GO:0005506">
    <property type="term" value="F:iron ion binding"/>
    <property type="evidence" value="ECO:0007669"/>
    <property type="project" value="InterPro"/>
</dbReference>
<keyword evidence="5 7" id="KW-0408">Iron</keyword>
<reference evidence="9" key="2">
    <citation type="submission" date="2023-06" db="EMBL/GenBank/DDBJ databases">
        <authorList>
            <consortium name="Lawrence Berkeley National Laboratory"/>
            <person name="Haridas S."/>
            <person name="Hensen N."/>
            <person name="Bonometti L."/>
            <person name="Westerberg I."/>
            <person name="Brannstrom I.O."/>
            <person name="Guillou S."/>
            <person name="Cros-Aarteil S."/>
            <person name="Calhoun S."/>
            <person name="Kuo A."/>
            <person name="Mondo S."/>
            <person name="Pangilinan J."/>
            <person name="Riley R."/>
            <person name="Labutti K."/>
            <person name="Andreopoulos B."/>
            <person name="Lipzen A."/>
            <person name="Chen C."/>
            <person name="Yanf M."/>
            <person name="Daum C."/>
            <person name="Ng V."/>
            <person name="Clum A."/>
            <person name="Steindorff A."/>
            <person name="Ohm R."/>
            <person name="Martin F."/>
            <person name="Silar P."/>
            <person name="Natvig D."/>
            <person name="Lalanne C."/>
            <person name="Gautier V."/>
            <person name="Ament-Velasquez S.L."/>
            <person name="Kruys A."/>
            <person name="Hutchinson M.I."/>
            <person name="Powell A.J."/>
            <person name="Barry K."/>
            <person name="Miller A.N."/>
            <person name="Grigoriev I.V."/>
            <person name="Debuchy R."/>
            <person name="Gladieux P."/>
            <person name="Thoren M.H."/>
            <person name="Johannesson H."/>
        </authorList>
    </citation>
    <scope>NUCLEOTIDE SEQUENCE</scope>
    <source>
        <strain evidence="9">CBS 955.72</strain>
    </source>
</reference>
<dbReference type="Proteomes" id="UP001275084">
    <property type="component" value="Unassembled WGS sequence"/>
</dbReference>
<dbReference type="GO" id="GO:0020037">
    <property type="term" value="F:heme binding"/>
    <property type="evidence" value="ECO:0007669"/>
    <property type="project" value="InterPro"/>
</dbReference>
<evidence type="ECO:0000313" key="9">
    <source>
        <dbReference type="EMBL" id="KAK3356425.1"/>
    </source>
</evidence>
<evidence type="ECO:0000256" key="7">
    <source>
        <dbReference type="PIRSR" id="PIRSR602403-1"/>
    </source>
</evidence>
<gene>
    <name evidence="9" type="ORF">B0T25DRAFT_629820</name>
</gene>
<feature type="transmembrane region" description="Helical" evidence="8">
    <location>
        <begin position="16"/>
        <end position="40"/>
    </location>
</feature>
<evidence type="ECO:0000256" key="6">
    <source>
        <dbReference type="ARBA" id="ARBA00023033"/>
    </source>
</evidence>
<dbReference type="AlphaFoldDB" id="A0AAJ0MF65"/>
<name>A0AAJ0MF65_9PEZI</name>
<dbReference type="InterPro" id="IPR002403">
    <property type="entry name" value="Cyt_P450_E_grp-IV"/>
</dbReference>
<dbReference type="PANTHER" id="PTHR24304:SF2">
    <property type="entry name" value="24-HYDROXYCHOLESTEROL 7-ALPHA-HYDROXYLASE"/>
    <property type="match status" value="1"/>
</dbReference>
<keyword evidence="8" id="KW-0472">Membrane</keyword>
<dbReference type="SUPFAM" id="SSF48264">
    <property type="entry name" value="Cytochrome P450"/>
    <property type="match status" value="1"/>
</dbReference>
<protein>
    <submittedName>
        <fullName evidence="9">Cytochrome P450</fullName>
    </submittedName>
</protein>
<dbReference type="EMBL" id="JAUIQD010000003">
    <property type="protein sequence ID" value="KAK3356425.1"/>
    <property type="molecule type" value="Genomic_DNA"/>
</dbReference>
<evidence type="ECO:0000313" key="10">
    <source>
        <dbReference type="Proteomes" id="UP001275084"/>
    </source>
</evidence>
<evidence type="ECO:0000256" key="3">
    <source>
        <dbReference type="ARBA" id="ARBA00022617"/>
    </source>
</evidence>
<dbReference type="GO" id="GO:0008395">
    <property type="term" value="F:steroid hydroxylase activity"/>
    <property type="evidence" value="ECO:0007669"/>
    <property type="project" value="TreeGrafter"/>
</dbReference>
<evidence type="ECO:0000256" key="1">
    <source>
        <dbReference type="ARBA" id="ARBA00001971"/>
    </source>
</evidence>
<feature type="binding site" description="axial binding residue" evidence="7">
    <location>
        <position position="493"/>
    </location>
    <ligand>
        <name>heme</name>
        <dbReference type="ChEBI" id="CHEBI:30413"/>
    </ligand>
    <ligandPart>
        <name>Fe</name>
        <dbReference type="ChEBI" id="CHEBI:18248"/>
    </ligandPart>
</feature>
<sequence>MASIAKSLGSLSGLAFLYNATAVGIGIATALGLLALYFNVGSKPNDPPRLGETIPFLSNSLQMANDLKAFWTRALKTMQKLDSEILRFRLAGRRAFLVTGETKTNPLFRTNTGFSSDHYLNLLVDVMFGPTKRDMARFIADVSGRGKIPLPGTDHIAEKDRLWTGWHSIFADNLSRTKPTNDLGARFFANFATRIDELFRPREWNVIQVADFLHHHQTECAAKALNGTRVFQENPDYFELLDAFELAIMPIAFGPPKWLNPKPFQARAKFLAMNHQYMEKALKSYDWDSHEASSPWEPVFGSPLIRSLVRWGLDVGLDTQTIAGIFGIQVSNQNANSVPASAWAIMNSLVSPDPELLTKLRQEATAALVLDPDTGKRAFDIQKLVIMPWLQAVYTETLRLRLAFSVTRDAVRDTEIDGFRIPKGSMVQAPIPIAHHSAVWNAEGHGPDDFWPRRHLTTIETTSDSGDVSFKEEFSIGSRSAYFFPYGGGINICPGRNFAKQEIIGTIALFVTQFETEVIGWVMHDGSPSDREARNGAGMALFQPDRDLKIRVKRNW</sequence>
<comment type="similarity">
    <text evidence="2">Belongs to the cytochrome P450 family.</text>
</comment>
<dbReference type="GO" id="GO:0016705">
    <property type="term" value="F:oxidoreductase activity, acting on paired donors, with incorporation or reduction of molecular oxygen"/>
    <property type="evidence" value="ECO:0007669"/>
    <property type="project" value="InterPro"/>
</dbReference>
<comment type="cofactor">
    <cofactor evidence="1 7">
        <name>heme</name>
        <dbReference type="ChEBI" id="CHEBI:30413"/>
    </cofactor>
</comment>
<evidence type="ECO:0000256" key="8">
    <source>
        <dbReference type="SAM" id="Phobius"/>
    </source>
</evidence>
<keyword evidence="4 7" id="KW-0479">Metal-binding</keyword>
<comment type="caution">
    <text evidence="9">The sequence shown here is derived from an EMBL/GenBank/DDBJ whole genome shotgun (WGS) entry which is preliminary data.</text>
</comment>
<keyword evidence="6" id="KW-0503">Monooxygenase</keyword>
<evidence type="ECO:0000256" key="4">
    <source>
        <dbReference type="ARBA" id="ARBA00022723"/>
    </source>
</evidence>
<accession>A0AAJ0MF65</accession>
<evidence type="ECO:0000256" key="5">
    <source>
        <dbReference type="ARBA" id="ARBA00023004"/>
    </source>
</evidence>
<keyword evidence="6" id="KW-0560">Oxidoreductase</keyword>
<dbReference type="Gene3D" id="1.10.630.10">
    <property type="entry name" value="Cytochrome P450"/>
    <property type="match status" value="1"/>
</dbReference>
<reference evidence="9" key="1">
    <citation type="journal article" date="2023" name="Mol. Phylogenet. Evol.">
        <title>Genome-scale phylogeny and comparative genomics of the fungal order Sordariales.</title>
        <authorList>
            <person name="Hensen N."/>
            <person name="Bonometti L."/>
            <person name="Westerberg I."/>
            <person name="Brannstrom I.O."/>
            <person name="Guillou S."/>
            <person name="Cros-Aarteil S."/>
            <person name="Calhoun S."/>
            <person name="Haridas S."/>
            <person name="Kuo A."/>
            <person name="Mondo S."/>
            <person name="Pangilinan J."/>
            <person name="Riley R."/>
            <person name="LaButti K."/>
            <person name="Andreopoulos B."/>
            <person name="Lipzen A."/>
            <person name="Chen C."/>
            <person name="Yan M."/>
            <person name="Daum C."/>
            <person name="Ng V."/>
            <person name="Clum A."/>
            <person name="Steindorff A."/>
            <person name="Ohm R.A."/>
            <person name="Martin F."/>
            <person name="Silar P."/>
            <person name="Natvig D.O."/>
            <person name="Lalanne C."/>
            <person name="Gautier V."/>
            <person name="Ament-Velasquez S.L."/>
            <person name="Kruys A."/>
            <person name="Hutchinson M.I."/>
            <person name="Powell A.J."/>
            <person name="Barry K."/>
            <person name="Miller A.N."/>
            <person name="Grigoriev I.V."/>
            <person name="Debuchy R."/>
            <person name="Gladieux P."/>
            <person name="Hiltunen Thoren M."/>
            <person name="Johannesson H."/>
        </authorList>
    </citation>
    <scope>NUCLEOTIDE SEQUENCE</scope>
    <source>
        <strain evidence="9">CBS 955.72</strain>
    </source>
</reference>
<proteinExistence type="inferred from homology"/>
<keyword evidence="8" id="KW-1133">Transmembrane helix</keyword>
<keyword evidence="10" id="KW-1185">Reference proteome</keyword>
<dbReference type="PRINTS" id="PR00465">
    <property type="entry name" value="EP450IV"/>
</dbReference>